<feature type="transmembrane region" description="Helical" evidence="1">
    <location>
        <begin position="20"/>
        <end position="38"/>
    </location>
</feature>
<dbReference type="RefSeq" id="WP_381512164.1">
    <property type="nucleotide sequence ID" value="NZ_JBHUEL010000004.1"/>
</dbReference>
<evidence type="ECO:0008006" key="4">
    <source>
        <dbReference type="Google" id="ProtNLM"/>
    </source>
</evidence>
<evidence type="ECO:0000313" key="2">
    <source>
        <dbReference type="EMBL" id="MFD1766264.1"/>
    </source>
</evidence>
<keyword evidence="1" id="KW-0812">Transmembrane</keyword>
<accession>A0ABW4MB19</accession>
<proteinExistence type="predicted"/>
<organism evidence="2 3">
    <name type="scientific">Sphingorhabdus buctiana</name>
    <dbReference type="NCBI Taxonomy" id="1508805"/>
    <lineage>
        <taxon>Bacteria</taxon>
        <taxon>Pseudomonadati</taxon>
        <taxon>Pseudomonadota</taxon>
        <taxon>Alphaproteobacteria</taxon>
        <taxon>Sphingomonadales</taxon>
        <taxon>Sphingomonadaceae</taxon>
        <taxon>Sphingorhabdus</taxon>
    </lineage>
</organism>
<keyword evidence="1" id="KW-1133">Transmembrane helix</keyword>
<evidence type="ECO:0000256" key="1">
    <source>
        <dbReference type="SAM" id="Phobius"/>
    </source>
</evidence>
<dbReference type="Proteomes" id="UP001597215">
    <property type="component" value="Unassembled WGS sequence"/>
</dbReference>
<gene>
    <name evidence="2" type="ORF">ACFSAG_05350</name>
</gene>
<evidence type="ECO:0000313" key="3">
    <source>
        <dbReference type="Proteomes" id="UP001597215"/>
    </source>
</evidence>
<keyword evidence="3" id="KW-1185">Reference proteome</keyword>
<sequence length="80" mass="8291">MADEEHTTIITEPSDRGGDGWFIGLVLLIGIILAVIFFTGSMGTERAKDTAITDAAQDVGAAAEKVGNAAEKAVDKVDGK</sequence>
<name>A0ABW4MB19_9SPHN</name>
<reference evidence="3" key="1">
    <citation type="journal article" date="2019" name="Int. J. Syst. Evol. Microbiol.">
        <title>The Global Catalogue of Microorganisms (GCM) 10K type strain sequencing project: providing services to taxonomists for standard genome sequencing and annotation.</title>
        <authorList>
            <consortium name="The Broad Institute Genomics Platform"/>
            <consortium name="The Broad Institute Genome Sequencing Center for Infectious Disease"/>
            <person name="Wu L."/>
            <person name="Ma J."/>
        </authorList>
    </citation>
    <scope>NUCLEOTIDE SEQUENCE [LARGE SCALE GENOMIC DNA]</scope>
    <source>
        <strain evidence="3">CGMCC 1.12449</strain>
    </source>
</reference>
<comment type="caution">
    <text evidence="2">The sequence shown here is derived from an EMBL/GenBank/DDBJ whole genome shotgun (WGS) entry which is preliminary data.</text>
</comment>
<dbReference type="EMBL" id="JBHUEL010000004">
    <property type="protein sequence ID" value="MFD1766264.1"/>
    <property type="molecule type" value="Genomic_DNA"/>
</dbReference>
<protein>
    <recommendedName>
        <fullName evidence="4">Pilus assembly protein</fullName>
    </recommendedName>
</protein>
<keyword evidence="1" id="KW-0472">Membrane</keyword>